<accession>A0ABU4KPA5</accession>
<evidence type="ECO:0000313" key="2">
    <source>
        <dbReference type="Proteomes" id="UP001272940"/>
    </source>
</evidence>
<dbReference type="Proteomes" id="UP001272940">
    <property type="component" value="Unassembled WGS sequence"/>
</dbReference>
<gene>
    <name evidence="1" type="ORF">NJD11_06625</name>
</gene>
<name>A0ABU4KPA5_BREVE</name>
<sequence length="126" mass="13595">MSDAYLGIVTFQHEGQAIPLRFTLGRVAQMGRETIIAKLALATQGGEGDGTALADLLELTSGGVLTADDLADKVIGFDFALMALHTAWTLSRFGPKGKPQGQRDGNPLKRLWTSLTTLWRRVRGQA</sequence>
<dbReference type="EMBL" id="JAMYEC010000003">
    <property type="protein sequence ID" value="MDX2334612.1"/>
    <property type="molecule type" value="Genomic_DNA"/>
</dbReference>
<keyword evidence="2" id="KW-1185">Reference proteome</keyword>
<comment type="caution">
    <text evidence="1">The sequence shown here is derived from an EMBL/GenBank/DDBJ whole genome shotgun (WGS) entry which is preliminary data.</text>
</comment>
<proteinExistence type="predicted"/>
<dbReference type="RefSeq" id="WP_319078606.1">
    <property type="nucleotide sequence ID" value="NZ_JAMYEC010000003.1"/>
</dbReference>
<evidence type="ECO:0008006" key="3">
    <source>
        <dbReference type="Google" id="ProtNLM"/>
    </source>
</evidence>
<organism evidence="1 2">
    <name type="scientific">Brevundimonas vesicularis</name>
    <name type="common">Pseudomonas vesicularis</name>
    <dbReference type="NCBI Taxonomy" id="41276"/>
    <lineage>
        <taxon>Bacteria</taxon>
        <taxon>Pseudomonadati</taxon>
        <taxon>Pseudomonadota</taxon>
        <taxon>Alphaproteobacteria</taxon>
        <taxon>Caulobacterales</taxon>
        <taxon>Caulobacteraceae</taxon>
        <taxon>Brevundimonas</taxon>
    </lineage>
</organism>
<evidence type="ECO:0000313" key="1">
    <source>
        <dbReference type="EMBL" id="MDX2334612.1"/>
    </source>
</evidence>
<protein>
    <recommendedName>
        <fullName evidence="3">Gene transfer agent family protein</fullName>
    </recommendedName>
</protein>
<reference evidence="1 2" key="1">
    <citation type="journal article" date="2023" name="FEMS Microbes">
        <title>Whole genomes of deep-sea sponge-associated bacteria exhibit high novel natural product potential.</title>
        <authorList>
            <person name="Hesketh-Best P.J."/>
            <person name="January G.G."/>
            <person name="Koch M.J."/>
            <person name="Warburton P.J."/>
            <person name="Howell K.L."/>
            <person name="Upton M."/>
        </authorList>
    </citation>
    <scope>NUCLEOTIDE SEQUENCE [LARGE SCALE GENOMIC DNA]</scope>
    <source>
        <strain evidence="1 2">PC206-O</strain>
    </source>
</reference>